<accession>G2PIR5</accession>
<dbReference type="HOGENOM" id="CLU_000445_69_17_10"/>
<keyword evidence="1" id="KW-0597">Phosphoprotein</keyword>
<dbReference type="InterPro" id="IPR001789">
    <property type="entry name" value="Sig_transdc_resp-reg_receiver"/>
</dbReference>
<evidence type="ECO:0000259" key="2">
    <source>
        <dbReference type="PROSITE" id="PS50110"/>
    </source>
</evidence>
<protein>
    <submittedName>
        <fullName evidence="3">Response regulator receiver protein</fullName>
    </submittedName>
</protein>
<organism evidence="3 4">
    <name type="scientific">Allomuricauda ruestringensis (strain DSM 13258 / CIP 107369 / LMG 19739 / B1)</name>
    <name type="common">Muricauda ruestringensis</name>
    <dbReference type="NCBI Taxonomy" id="886377"/>
    <lineage>
        <taxon>Bacteria</taxon>
        <taxon>Pseudomonadati</taxon>
        <taxon>Bacteroidota</taxon>
        <taxon>Flavobacteriia</taxon>
        <taxon>Flavobacteriales</taxon>
        <taxon>Flavobacteriaceae</taxon>
        <taxon>Flagellimonas</taxon>
    </lineage>
</organism>
<reference evidence="4" key="1">
    <citation type="submission" date="2011-08" db="EMBL/GenBank/DDBJ databases">
        <title>The complete genome of Muricauda ruestringensis DSM 13258.</title>
        <authorList>
            <person name="Lucas S."/>
            <person name="Han J."/>
            <person name="Lapidus A."/>
            <person name="Bruce D."/>
            <person name="Goodwin L."/>
            <person name="Pitluck S."/>
            <person name="Peters L."/>
            <person name="Kyrpides N."/>
            <person name="Mavromatis K."/>
            <person name="Ivanova N."/>
            <person name="Ovchinnikova G."/>
            <person name="Teshima H."/>
            <person name="Detter J.C."/>
            <person name="Tapia R."/>
            <person name="Han C."/>
            <person name="Land M."/>
            <person name="Hauser L."/>
            <person name="Markowitz V."/>
            <person name="Cheng J.-F."/>
            <person name="Hugenholtz P."/>
            <person name="Woyke T."/>
            <person name="Wu D."/>
            <person name="Spring S."/>
            <person name="Schroeder M."/>
            <person name="Brambilla E."/>
            <person name="Klenk H.-P."/>
            <person name="Eisen J.A."/>
        </authorList>
    </citation>
    <scope>NUCLEOTIDE SEQUENCE [LARGE SCALE GENOMIC DNA]</scope>
    <source>
        <strain evidence="4">DSM 13258 / LMG 19739 / B1</strain>
    </source>
</reference>
<dbReference type="Proteomes" id="UP000008908">
    <property type="component" value="Chromosome"/>
</dbReference>
<dbReference type="eggNOG" id="COG3437">
    <property type="taxonomic scope" value="Bacteria"/>
</dbReference>
<evidence type="ECO:0000256" key="1">
    <source>
        <dbReference type="PROSITE-ProRule" id="PRU00169"/>
    </source>
</evidence>
<dbReference type="InterPro" id="IPR052893">
    <property type="entry name" value="TCS_response_regulator"/>
</dbReference>
<proteinExistence type="predicted"/>
<dbReference type="EMBL" id="CP002999">
    <property type="protein sequence ID" value="AEM71810.1"/>
    <property type="molecule type" value="Genomic_DNA"/>
</dbReference>
<dbReference type="PROSITE" id="PS50110">
    <property type="entry name" value="RESPONSE_REGULATORY"/>
    <property type="match status" value="1"/>
</dbReference>
<dbReference type="PANTHER" id="PTHR44520">
    <property type="entry name" value="RESPONSE REGULATOR RCP1-RELATED"/>
    <property type="match status" value="1"/>
</dbReference>
<keyword evidence="4" id="KW-1185">Reference proteome</keyword>
<dbReference type="AlphaFoldDB" id="G2PIR5"/>
<evidence type="ECO:0000313" key="3">
    <source>
        <dbReference type="EMBL" id="AEM71810.1"/>
    </source>
</evidence>
<feature type="domain" description="Response regulatory" evidence="2">
    <location>
        <begin position="4"/>
        <end position="128"/>
    </location>
</feature>
<name>G2PIR5_ALLRU</name>
<dbReference type="RefSeq" id="WP_014034091.1">
    <property type="nucleotide sequence ID" value="NC_015945.1"/>
</dbReference>
<feature type="modified residue" description="4-aspartylphosphate" evidence="1">
    <location>
        <position position="59"/>
    </location>
</feature>
<dbReference type="InterPro" id="IPR011006">
    <property type="entry name" value="CheY-like_superfamily"/>
</dbReference>
<evidence type="ECO:0000313" key="4">
    <source>
        <dbReference type="Proteomes" id="UP000008908"/>
    </source>
</evidence>
<reference evidence="3 4" key="2">
    <citation type="journal article" date="2012" name="Stand. Genomic Sci.">
        <title>Complete genome sequence of the facultatively anaerobic, appendaged bacterium Muricauda ruestringensis type strain (B1(T)).</title>
        <authorList>
            <person name="Huntemann M."/>
            <person name="Teshima H."/>
            <person name="Lapidus A."/>
            <person name="Nolan M."/>
            <person name="Lucas S."/>
            <person name="Hammon N."/>
            <person name="Deshpande S."/>
            <person name="Cheng J.F."/>
            <person name="Tapia R."/>
            <person name="Goodwin L.A."/>
            <person name="Pitluck S."/>
            <person name="Liolios K."/>
            <person name="Pagani I."/>
            <person name="Ivanova N."/>
            <person name="Mavromatis K."/>
            <person name="Mikhailova N."/>
            <person name="Pati A."/>
            <person name="Chen A."/>
            <person name="Palaniappan K."/>
            <person name="Land M."/>
            <person name="Hauser L."/>
            <person name="Pan C."/>
            <person name="Brambilla E.M."/>
            <person name="Rohde M."/>
            <person name="Spring S."/>
            <person name="Goker M."/>
            <person name="Detter J.C."/>
            <person name="Bristow J."/>
            <person name="Eisen J.A."/>
            <person name="Markowitz V."/>
            <person name="Hugenholtz P."/>
            <person name="Kyrpides N.C."/>
            <person name="Klenk H.P."/>
            <person name="Woyke T."/>
        </authorList>
    </citation>
    <scope>NUCLEOTIDE SEQUENCE [LARGE SCALE GENOMIC DNA]</scope>
    <source>
        <strain evidence="4">DSM 13258 / LMG 19739 / B1</strain>
    </source>
</reference>
<dbReference type="PANTHER" id="PTHR44520:SF2">
    <property type="entry name" value="RESPONSE REGULATOR RCP1"/>
    <property type="match status" value="1"/>
</dbReference>
<dbReference type="KEGG" id="mrs:Murru_2786"/>
<dbReference type="Gene3D" id="3.40.50.2300">
    <property type="match status" value="1"/>
</dbReference>
<gene>
    <name evidence="3" type="ordered locus">Murru_2786</name>
</gene>
<dbReference type="SMART" id="SM00448">
    <property type="entry name" value="REC"/>
    <property type="match status" value="1"/>
</dbReference>
<dbReference type="OrthoDB" id="673128at2"/>
<dbReference type="SUPFAM" id="SSF52172">
    <property type="entry name" value="CheY-like"/>
    <property type="match status" value="1"/>
</dbReference>
<sequence>MEKTIILVDDDPTFNWVSSKLIQKVSPDLKVKEFSNGRMALDFLQDNFNEKDHYTILLDINMPEMNGWEFMDAIEKSDWANSKSISVYIVSSSTDPSDMETARTYGLIKDYLQKPLNFDVVTDIVSQQ</sequence>
<dbReference type="Pfam" id="PF00072">
    <property type="entry name" value="Response_reg"/>
    <property type="match status" value="1"/>
</dbReference>
<dbReference type="STRING" id="886377.Murru_2786"/>
<dbReference type="GO" id="GO:0000160">
    <property type="term" value="P:phosphorelay signal transduction system"/>
    <property type="evidence" value="ECO:0007669"/>
    <property type="project" value="InterPro"/>
</dbReference>